<organism evidence="2 3">
    <name type="scientific">Centaurea solstitialis</name>
    <name type="common">yellow star-thistle</name>
    <dbReference type="NCBI Taxonomy" id="347529"/>
    <lineage>
        <taxon>Eukaryota</taxon>
        <taxon>Viridiplantae</taxon>
        <taxon>Streptophyta</taxon>
        <taxon>Embryophyta</taxon>
        <taxon>Tracheophyta</taxon>
        <taxon>Spermatophyta</taxon>
        <taxon>Magnoliopsida</taxon>
        <taxon>eudicotyledons</taxon>
        <taxon>Gunneridae</taxon>
        <taxon>Pentapetalae</taxon>
        <taxon>asterids</taxon>
        <taxon>campanulids</taxon>
        <taxon>Asterales</taxon>
        <taxon>Asteraceae</taxon>
        <taxon>Carduoideae</taxon>
        <taxon>Cardueae</taxon>
        <taxon>Centaureinae</taxon>
        <taxon>Centaurea</taxon>
    </lineage>
</organism>
<accession>A0AA38WSC3</accession>
<protein>
    <submittedName>
        <fullName evidence="2">Uncharacterized protein</fullName>
    </submittedName>
</protein>
<evidence type="ECO:0000256" key="1">
    <source>
        <dbReference type="SAM" id="Phobius"/>
    </source>
</evidence>
<keyword evidence="3" id="KW-1185">Reference proteome</keyword>
<keyword evidence="1" id="KW-0812">Transmembrane</keyword>
<name>A0AA38WSC3_9ASTR</name>
<keyword evidence="1" id="KW-0472">Membrane</keyword>
<dbReference type="AlphaFoldDB" id="A0AA38WSC3"/>
<sequence>MARGDHRAVRSFGLTSVYQILLLRFTRGRKSLQVQNQKASGSDDSGSAISTSMKADFGLSSRIFPRSINRYQSRSLYSSSFHLSFTLFFFFFEMANTANAFMRTGSQSKPPTLIREEYPQWKVRMVNFLEGIHPRICEFERFLQPKQPQRFQSI</sequence>
<evidence type="ECO:0000313" key="2">
    <source>
        <dbReference type="EMBL" id="KAJ9561844.1"/>
    </source>
</evidence>
<dbReference type="Proteomes" id="UP001172457">
    <property type="component" value="Chromosome 2"/>
</dbReference>
<comment type="caution">
    <text evidence="2">The sequence shown here is derived from an EMBL/GenBank/DDBJ whole genome shotgun (WGS) entry which is preliminary data.</text>
</comment>
<reference evidence="2" key="1">
    <citation type="submission" date="2023-03" db="EMBL/GenBank/DDBJ databases">
        <title>Chromosome-scale reference genome and RAD-based genetic map of yellow starthistle (Centaurea solstitialis) reveal putative structural variation and QTLs associated with invader traits.</title>
        <authorList>
            <person name="Reatini B."/>
            <person name="Cang F.A."/>
            <person name="Jiang Q."/>
            <person name="Mckibben M.T.W."/>
            <person name="Barker M.S."/>
            <person name="Rieseberg L.H."/>
            <person name="Dlugosch K.M."/>
        </authorList>
    </citation>
    <scope>NUCLEOTIDE SEQUENCE</scope>
    <source>
        <strain evidence="2">CAN-66</strain>
        <tissue evidence="2">Leaf</tissue>
    </source>
</reference>
<dbReference type="EMBL" id="JARYMX010000002">
    <property type="protein sequence ID" value="KAJ9561844.1"/>
    <property type="molecule type" value="Genomic_DNA"/>
</dbReference>
<feature type="transmembrane region" description="Helical" evidence="1">
    <location>
        <begin position="75"/>
        <end position="92"/>
    </location>
</feature>
<gene>
    <name evidence="2" type="ORF">OSB04_007004</name>
</gene>
<keyword evidence="1" id="KW-1133">Transmembrane helix</keyword>
<proteinExistence type="predicted"/>
<evidence type="ECO:0000313" key="3">
    <source>
        <dbReference type="Proteomes" id="UP001172457"/>
    </source>
</evidence>